<feature type="binding site" evidence="6">
    <location>
        <position position="103"/>
    </location>
    <ligand>
        <name>a divalent metal cation</name>
        <dbReference type="ChEBI" id="CHEBI:60240"/>
        <label>2</label>
        <note>catalytic</note>
    </ligand>
</feature>
<dbReference type="EMBL" id="VOSL01000058">
    <property type="protein sequence ID" value="TXD34024.1"/>
    <property type="molecule type" value="Genomic_DNA"/>
</dbReference>
<comment type="function">
    <text evidence="1 6">Removes the N-terminal methionine from nascent proteins. The N-terminal methionine is often cleaved when the second residue in the primary sequence is small and uncharged (Met-Ala-, Cys, Gly, Pro, Ser, Thr, or Val). Requires deformylation of the N(alpha)-formylated initiator methionine before it can be hydrolyzed.</text>
</comment>
<evidence type="ECO:0000313" key="9">
    <source>
        <dbReference type="EMBL" id="TXD34024.1"/>
    </source>
</evidence>
<evidence type="ECO:0000256" key="3">
    <source>
        <dbReference type="ARBA" id="ARBA00022670"/>
    </source>
</evidence>
<feature type="binding site" evidence="6">
    <location>
        <position position="231"/>
    </location>
    <ligand>
        <name>a divalent metal cation</name>
        <dbReference type="ChEBI" id="CHEBI:60240"/>
        <label>2</label>
        <note>catalytic</note>
    </ligand>
</feature>
<evidence type="ECO:0000256" key="1">
    <source>
        <dbReference type="ARBA" id="ARBA00002521"/>
    </source>
</evidence>
<dbReference type="Proteomes" id="UP000321046">
    <property type="component" value="Unassembled WGS sequence"/>
</dbReference>
<dbReference type="InterPro" id="IPR002467">
    <property type="entry name" value="Pept_M24A_MAP1"/>
</dbReference>
<evidence type="ECO:0000256" key="7">
    <source>
        <dbReference type="RuleBase" id="RU003653"/>
    </source>
</evidence>
<organism evidence="9 10">
    <name type="scientific">Lujinxingia vulgaris</name>
    <dbReference type="NCBI Taxonomy" id="2600176"/>
    <lineage>
        <taxon>Bacteria</taxon>
        <taxon>Deltaproteobacteria</taxon>
        <taxon>Bradymonadales</taxon>
        <taxon>Lujinxingiaceae</taxon>
        <taxon>Lujinxingia</taxon>
    </lineage>
</organism>
<dbReference type="NCBIfam" id="TIGR00500">
    <property type="entry name" value="met_pdase_I"/>
    <property type="match status" value="1"/>
</dbReference>
<feature type="binding site" evidence="6">
    <location>
        <position position="103"/>
    </location>
    <ligand>
        <name>a divalent metal cation</name>
        <dbReference type="ChEBI" id="CHEBI:60240"/>
        <label>1</label>
    </ligand>
</feature>
<feature type="binding site" evidence="6">
    <location>
        <position position="231"/>
    </location>
    <ligand>
        <name>a divalent metal cation</name>
        <dbReference type="ChEBI" id="CHEBI:60240"/>
        <label>1</label>
    </ligand>
</feature>
<dbReference type="GO" id="GO:0070006">
    <property type="term" value="F:metalloaminopeptidase activity"/>
    <property type="evidence" value="ECO:0007669"/>
    <property type="project" value="UniProtKB-UniRule"/>
</dbReference>
<sequence length="254" mass="27664">MAISEADLTKLRRIGSIVAETIQEMADHLKAGMTTGELDAIGRAYLEKHGARSAPELVYNFPGATCISVNHRAAHGIPGDLEIAEGDLVNIDVSAELDGFFGDSGASFGVGTITEEQQALLSATEEALEKAMSMARHGRPIQMVGRVVETMARKRGFTVIRNLGGHGIGRSLHEKPSFIPHFYDRSEKRRFKEGMVLTLEPFLAMGAKEVEDSDDGWTLLTENRGLVAQFEHTMIITRDEPIVLTRRPGAPPVG</sequence>
<feature type="domain" description="Peptidase M24" evidence="8">
    <location>
        <begin position="10"/>
        <end position="237"/>
    </location>
</feature>
<keyword evidence="3 6" id="KW-0645">Protease</keyword>
<dbReference type="RefSeq" id="WP_146975528.1">
    <property type="nucleotide sequence ID" value="NZ_VOSL01000058.1"/>
</dbReference>
<protein>
    <recommendedName>
        <fullName evidence="6 7">Methionine aminopeptidase</fullName>
        <shortName evidence="6">MAP</shortName>
        <shortName evidence="6">MetAP</shortName>
        <ecNumber evidence="6 7">3.4.11.18</ecNumber>
    </recommendedName>
    <alternativeName>
        <fullName evidence="6">Peptidase M</fullName>
    </alternativeName>
</protein>
<dbReference type="HAMAP" id="MF_01974">
    <property type="entry name" value="MetAP_1"/>
    <property type="match status" value="1"/>
</dbReference>
<evidence type="ECO:0000256" key="6">
    <source>
        <dbReference type="HAMAP-Rule" id="MF_01974"/>
    </source>
</evidence>
<feature type="binding site" evidence="6">
    <location>
        <position position="75"/>
    </location>
    <ligand>
        <name>substrate</name>
    </ligand>
</feature>
<dbReference type="PRINTS" id="PR00599">
    <property type="entry name" value="MAPEPTIDASE"/>
</dbReference>
<comment type="caution">
    <text evidence="9">The sequence shown here is derived from an EMBL/GenBank/DDBJ whole genome shotgun (WGS) entry which is preliminary data.</text>
</comment>
<dbReference type="InterPro" id="IPR036005">
    <property type="entry name" value="Creatinase/aminopeptidase-like"/>
</dbReference>
<evidence type="ECO:0000256" key="5">
    <source>
        <dbReference type="ARBA" id="ARBA00022801"/>
    </source>
</evidence>
<keyword evidence="2 6" id="KW-0031">Aminopeptidase</keyword>
<dbReference type="CDD" id="cd01086">
    <property type="entry name" value="MetAP1"/>
    <property type="match status" value="1"/>
</dbReference>
<dbReference type="InterPro" id="IPR001714">
    <property type="entry name" value="Pept_M24_MAP"/>
</dbReference>
<comment type="similarity">
    <text evidence="6">Belongs to the peptidase M24A family. Methionine aminopeptidase type 1 subfamily.</text>
</comment>
<feature type="binding site" evidence="6">
    <location>
        <position position="200"/>
    </location>
    <ligand>
        <name>a divalent metal cation</name>
        <dbReference type="ChEBI" id="CHEBI:60240"/>
        <label>2</label>
        <note>catalytic</note>
    </ligand>
</feature>
<feature type="binding site" evidence="6">
    <location>
        <position position="166"/>
    </location>
    <ligand>
        <name>a divalent metal cation</name>
        <dbReference type="ChEBI" id="CHEBI:60240"/>
        <label>2</label>
        <note>catalytic</note>
    </ligand>
</feature>
<evidence type="ECO:0000313" key="10">
    <source>
        <dbReference type="Proteomes" id="UP000321046"/>
    </source>
</evidence>
<dbReference type="SUPFAM" id="SSF55920">
    <property type="entry name" value="Creatinase/aminopeptidase"/>
    <property type="match status" value="1"/>
</dbReference>
<evidence type="ECO:0000259" key="8">
    <source>
        <dbReference type="Pfam" id="PF00557"/>
    </source>
</evidence>
<accession>A0A5C6X3A9</accession>
<evidence type="ECO:0000256" key="4">
    <source>
        <dbReference type="ARBA" id="ARBA00022723"/>
    </source>
</evidence>
<dbReference type="PANTHER" id="PTHR43330">
    <property type="entry name" value="METHIONINE AMINOPEPTIDASE"/>
    <property type="match status" value="1"/>
</dbReference>
<comment type="cofactor">
    <cofactor evidence="6">
        <name>Co(2+)</name>
        <dbReference type="ChEBI" id="CHEBI:48828"/>
    </cofactor>
    <cofactor evidence="6">
        <name>Zn(2+)</name>
        <dbReference type="ChEBI" id="CHEBI:29105"/>
    </cofactor>
    <cofactor evidence="6">
        <name>Mn(2+)</name>
        <dbReference type="ChEBI" id="CHEBI:29035"/>
    </cofactor>
    <cofactor evidence="6">
        <name>Fe(2+)</name>
        <dbReference type="ChEBI" id="CHEBI:29033"/>
    </cofactor>
    <text evidence="6">Binds 2 divalent metal cations per subunit. Has a high-affinity and a low affinity metal-binding site. The true nature of the physiological cofactor is under debate. The enzyme is active with cobalt, zinc, manganese or divalent iron ions. Most likely, methionine aminopeptidases function as mononuclear Fe(2+)-metalloproteases under physiological conditions, and the catalytically relevant metal-binding site has been assigned to the histidine-containing high-affinity site.</text>
</comment>
<dbReference type="Pfam" id="PF00557">
    <property type="entry name" value="Peptidase_M24"/>
    <property type="match status" value="1"/>
</dbReference>
<gene>
    <name evidence="6 9" type="primary">map</name>
    <name evidence="9" type="ORF">FRC96_14840</name>
</gene>
<dbReference type="EC" id="3.4.11.18" evidence="6 7"/>
<comment type="catalytic activity">
    <reaction evidence="6 7">
        <text>Release of N-terminal amino acids, preferentially methionine, from peptides and arylamides.</text>
        <dbReference type="EC" id="3.4.11.18"/>
    </reaction>
</comment>
<feature type="binding site" evidence="6">
    <location>
        <position position="92"/>
    </location>
    <ligand>
        <name>a divalent metal cation</name>
        <dbReference type="ChEBI" id="CHEBI:60240"/>
        <label>1</label>
    </ligand>
</feature>
<keyword evidence="5 6" id="KW-0378">Hydrolase</keyword>
<dbReference type="GO" id="GO:0046872">
    <property type="term" value="F:metal ion binding"/>
    <property type="evidence" value="ECO:0007669"/>
    <property type="project" value="UniProtKB-UniRule"/>
</dbReference>
<dbReference type="AlphaFoldDB" id="A0A5C6X3A9"/>
<dbReference type="GO" id="GO:0004239">
    <property type="term" value="F:initiator methionyl aminopeptidase activity"/>
    <property type="evidence" value="ECO:0007669"/>
    <property type="project" value="UniProtKB-UniRule"/>
</dbReference>
<dbReference type="OrthoDB" id="9802055at2"/>
<dbReference type="Gene3D" id="3.90.230.10">
    <property type="entry name" value="Creatinase/methionine aminopeptidase superfamily"/>
    <property type="match status" value="1"/>
</dbReference>
<proteinExistence type="inferred from homology"/>
<reference evidence="9 10" key="1">
    <citation type="submission" date="2019-08" db="EMBL/GenBank/DDBJ databases">
        <title>Bradymonadales sp. TMQ2.</title>
        <authorList>
            <person name="Liang Q."/>
        </authorList>
    </citation>
    <scope>NUCLEOTIDE SEQUENCE [LARGE SCALE GENOMIC DNA]</scope>
    <source>
        <strain evidence="9 10">TMQ2</strain>
    </source>
</reference>
<comment type="subunit">
    <text evidence="6">Monomer.</text>
</comment>
<name>A0A5C6X3A9_9DELT</name>
<dbReference type="GO" id="GO:0006508">
    <property type="term" value="P:proteolysis"/>
    <property type="evidence" value="ECO:0007669"/>
    <property type="project" value="UniProtKB-KW"/>
</dbReference>
<dbReference type="PANTHER" id="PTHR43330:SF13">
    <property type="entry name" value="METHIONINE AMINOPEPTIDASE 2"/>
    <property type="match status" value="1"/>
</dbReference>
<feature type="binding site" evidence="6">
    <location>
        <position position="173"/>
    </location>
    <ligand>
        <name>substrate</name>
    </ligand>
</feature>
<evidence type="ECO:0000256" key="2">
    <source>
        <dbReference type="ARBA" id="ARBA00022438"/>
    </source>
</evidence>
<keyword evidence="4 6" id="KW-0479">Metal-binding</keyword>
<dbReference type="InterPro" id="IPR000994">
    <property type="entry name" value="Pept_M24"/>
</dbReference>